<dbReference type="NCBIfam" id="NF000942">
    <property type="entry name" value="PRK00094.1-4"/>
    <property type="match status" value="1"/>
</dbReference>
<feature type="binding site" evidence="7">
    <location>
        <position position="137"/>
    </location>
    <ligand>
        <name>sn-glycerol 3-phosphate</name>
        <dbReference type="ChEBI" id="CHEBI:57597"/>
    </ligand>
</feature>
<feature type="binding site" evidence="7">
    <location>
        <position position="280"/>
    </location>
    <ligand>
        <name>NADPH</name>
        <dbReference type="ChEBI" id="CHEBI:57783"/>
    </ligand>
</feature>
<keyword evidence="2 7" id="KW-0444">Lipid biosynthesis</keyword>
<feature type="binding site" evidence="7">
    <location>
        <position position="254"/>
    </location>
    <ligand>
        <name>sn-glycerol 3-phosphate</name>
        <dbReference type="ChEBI" id="CHEBI:57597"/>
    </ligand>
</feature>
<evidence type="ECO:0000259" key="11">
    <source>
        <dbReference type="Pfam" id="PF07479"/>
    </source>
</evidence>
<feature type="domain" description="Glycerol-3-phosphate dehydrogenase NAD-dependent N-terminal" evidence="10">
    <location>
        <begin position="6"/>
        <end position="158"/>
    </location>
</feature>
<feature type="binding site" evidence="7">
    <location>
        <position position="190"/>
    </location>
    <ligand>
        <name>sn-glycerol 3-phosphate</name>
        <dbReference type="ChEBI" id="CHEBI:57597"/>
    </ligand>
</feature>
<feature type="binding site" evidence="7">
    <location>
        <position position="107"/>
    </location>
    <ligand>
        <name>sn-glycerol 3-phosphate</name>
        <dbReference type="ChEBI" id="CHEBI:57597"/>
    </ligand>
</feature>
<feature type="binding site" evidence="7">
    <location>
        <position position="278"/>
    </location>
    <ligand>
        <name>NADPH</name>
        <dbReference type="ChEBI" id="CHEBI:57783"/>
    </ligand>
</feature>
<comment type="similarity">
    <text evidence="1 7 8">Belongs to the NAD-dependent glycerol-3-phosphate dehydrogenase family.</text>
</comment>
<comment type="subcellular location">
    <subcellularLocation>
        <location evidence="7">Cytoplasm</location>
    </subcellularLocation>
</comment>
<feature type="binding site" evidence="7">
    <location>
        <position position="135"/>
    </location>
    <ligand>
        <name>sn-glycerol 3-phosphate</name>
        <dbReference type="ChEBI" id="CHEBI:57597"/>
    </ligand>
</feature>
<evidence type="ECO:0000256" key="9">
    <source>
        <dbReference type="RuleBase" id="RU000439"/>
    </source>
</evidence>
<evidence type="ECO:0000256" key="4">
    <source>
        <dbReference type="ARBA" id="ARBA00023098"/>
    </source>
</evidence>
<feature type="binding site" evidence="7">
    <location>
        <position position="255"/>
    </location>
    <ligand>
        <name>sn-glycerol 3-phosphate</name>
        <dbReference type="ChEBI" id="CHEBI:57597"/>
    </ligand>
</feature>
<evidence type="ECO:0000256" key="3">
    <source>
        <dbReference type="ARBA" id="ARBA00023002"/>
    </source>
</evidence>
<comment type="pathway">
    <text evidence="7">Membrane lipid metabolism; glycerophospholipid metabolism.</text>
</comment>
<evidence type="ECO:0000256" key="8">
    <source>
        <dbReference type="RuleBase" id="RU000437"/>
    </source>
</evidence>
<keyword evidence="7" id="KW-0521">NADP</keyword>
<keyword evidence="7" id="KW-0547">Nucleotide-binding</keyword>
<evidence type="ECO:0000256" key="6">
    <source>
        <dbReference type="ARBA" id="ARBA00023264"/>
    </source>
</evidence>
<gene>
    <name evidence="7 12" type="primary">gpsA</name>
    <name evidence="12" type="ORF">GCM10007854_11100</name>
</gene>
<keyword evidence="4 7" id="KW-0443">Lipid metabolism</keyword>
<dbReference type="EMBL" id="BSNJ01000002">
    <property type="protein sequence ID" value="GLQ20155.1"/>
    <property type="molecule type" value="Genomic_DNA"/>
</dbReference>
<dbReference type="NCBIfam" id="NF000940">
    <property type="entry name" value="PRK00094.1-2"/>
    <property type="match status" value="1"/>
</dbReference>
<feature type="domain" description="Glycerol-3-phosphate dehydrogenase NAD-dependent C-terminal" evidence="11">
    <location>
        <begin position="179"/>
        <end position="319"/>
    </location>
</feature>
<evidence type="ECO:0000259" key="10">
    <source>
        <dbReference type="Pfam" id="PF01210"/>
    </source>
</evidence>
<keyword evidence="6 7" id="KW-1208">Phospholipid metabolism</keyword>
<accession>A0ABQ5UZF6</accession>
<sequence length="332" mass="34423">MSYQTIGVIGAGAWGTALAQTLSSSGRDVTIWSFEPDCADAINKRHVNDCYLDGVPLDPRLKATSEPADLAGSDAILSVAPAQHTRATLQSFAPHIASGTPVLLCSKGIEISSRAFMAGVLRDVLPDAVPAVLSGPSFAADVARGLPTAVTLACEDARVGEQLVEACAAPTFRPYLTDDVIGAEIGGAVKNVLAIVCGIVLGKGLGRSAHAAIMARGFAEMTRLGKALGARPETLTGLCGLGDLVLTCSSEMSRNMSCGLALGRGESLNHILENRLAVTEGVATAPALKTLALDNDVEMPISFALADILSGDLSVDDAMIRLMSREHRSETE</sequence>
<dbReference type="SUPFAM" id="SSF48179">
    <property type="entry name" value="6-phosphogluconate dehydrogenase C-terminal domain-like"/>
    <property type="match status" value="1"/>
</dbReference>
<evidence type="ECO:0000313" key="12">
    <source>
        <dbReference type="EMBL" id="GLQ20155.1"/>
    </source>
</evidence>
<keyword evidence="13" id="KW-1185">Reference proteome</keyword>
<feature type="binding site" evidence="7">
    <location>
        <position position="14"/>
    </location>
    <ligand>
        <name>NADPH</name>
        <dbReference type="ChEBI" id="CHEBI:57783"/>
    </ligand>
</feature>
<comment type="caution">
    <text evidence="12">The sequence shown here is derived from an EMBL/GenBank/DDBJ whole genome shotgun (WGS) entry which is preliminary data.</text>
</comment>
<keyword evidence="3 7" id="KW-0560">Oxidoreductase</keyword>
<proteinExistence type="inferred from homology"/>
<feature type="binding site" evidence="7">
    <location>
        <position position="51"/>
    </location>
    <ligand>
        <name>NADPH</name>
        <dbReference type="ChEBI" id="CHEBI:57783"/>
    </ligand>
</feature>
<dbReference type="Gene3D" id="1.10.1040.10">
    <property type="entry name" value="N-(1-d-carboxylethyl)-l-norvaline Dehydrogenase, domain 2"/>
    <property type="match status" value="1"/>
</dbReference>
<name>A0ABQ5UZF6_9PROT</name>
<dbReference type="PRINTS" id="PR00077">
    <property type="entry name" value="GPDHDRGNASE"/>
</dbReference>
<dbReference type="EC" id="1.1.1.94" evidence="7"/>
<evidence type="ECO:0000256" key="5">
    <source>
        <dbReference type="ARBA" id="ARBA00023209"/>
    </source>
</evidence>
<comment type="catalytic activity">
    <reaction evidence="7">
        <text>sn-glycerol 3-phosphate + NAD(+) = dihydroxyacetone phosphate + NADH + H(+)</text>
        <dbReference type="Rhea" id="RHEA:11092"/>
        <dbReference type="ChEBI" id="CHEBI:15378"/>
        <dbReference type="ChEBI" id="CHEBI:57540"/>
        <dbReference type="ChEBI" id="CHEBI:57597"/>
        <dbReference type="ChEBI" id="CHEBI:57642"/>
        <dbReference type="ChEBI" id="CHEBI:57945"/>
        <dbReference type="EC" id="1.1.1.94"/>
    </reaction>
</comment>
<organism evidence="12 13">
    <name type="scientific">Algimonas porphyrae</name>
    <dbReference type="NCBI Taxonomy" id="1128113"/>
    <lineage>
        <taxon>Bacteria</taxon>
        <taxon>Pseudomonadati</taxon>
        <taxon>Pseudomonadota</taxon>
        <taxon>Alphaproteobacteria</taxon>
        <taxon>Maricaulales</taxon>
        <taxon>Robiginitomaculaceae</taxon>
        <taxon>Algimonas</taxon>
    </lineage>
</organism>
<dbReference type="Proteomes" id="UP001161390">
    <property type="component" value="Unassembled WGS sequence"/>
</dbReference>
<feature type="binding site" evidence="7">
    <location>
        <position position="253"/>
    </location>
    <ligand>
        <name>sn-glycerol 3-phosphate</name>
        <dbReference type="ChEBI" id="CHEBI:57597"/>
    </ligand>
</feature>
<feature type="binding site" evidence="7">
    <location>
        <position position="243"/>
    </location>
    <ligand>
        <name>sn-glycerol 3-phosphate</name>
        <dbReference type="ChEBI" id="CHEBI:57597"/>
    </ligand>
</feature>
<keyword evidence="5 7" id="KW-0594">Phospholipid biosynthesis</keyword>
<dbReference type="InterPro" id="IPR011128">
    <property type="entry name" value="G3P_DH_NAD-dep_N"/>
</dbReference>
<comment type="function">
    <text evidence="7">Catalyzes the reduction of the glycolytic intermediate dihydroxyacetone phosphate (DHAP) to sn-glycerol 3-phosphate (G3P), the key precursor for phospholipid synthesis.</text>
</comment>
<evidence type="ECO:0000256" key="7">
    <source>
        <dbReference type="HAMAP-Rule" id="MF_00394"/>
    </source>
</evidence>
<feature type="active site" description="Proton acceptor" evidence="7">
    <location>
        <position position="190"/>
    </location>
</feature>
<comment type="caution">
    <text evidence="7">Lacks conserved residue(s) required for the propagation of feature annotation.</text>
</comment>
<feature type="binding site" evidence="7">
    <location>
        <position position="107"/>
    </location>
    <ligand>
        <name>NADPH</name>
        <dbReference type="ChEBI" id="CHEBI:57783"/>
    </ligand>
</feature>
<feature type="binding site" evidence="7">
    <location>
        <position position="254"/>
    </location>
    <ligand>
        <name>NADPH</name>
        <dbReference type="ChEBI" id="CHEBI:57783"/>
    </ligand>
</feature>
<dbReference type="PANTHER" id="PTHR11728">
    <property type="entry name" value="GLYCEROL-3-PHOSPHATE DEHYDROGENASE"/>
    <property type="match status" value="1"/>
</dbReference>
<feature type="binding site" evidence="7">
    <location>
        <position position="139"/>
    </location>
    <ligand>
        <name>NADPH</name>
        <dbReference type="ChEBI" id="CHEBI:57783"/>
    </ligand>
</feature>
<reference evidence="12" key="1">
    <citation type="journal article" date="2014" name="Int. J. Syst. Evol. Microbiol.">
        <title>Complete genome of a new Firmicutes species belonging to the dominant human colonic microbiota ('Ruminococcus bicirculans') reveals two chromosomes and a selective capacity to utilize plant glucans.</title>
        <authorList>
            <consortium name="NISC Comparative Sequencing Program"/>
            <person name="Wegmann U."/>
            <person name="Louis P."/>
            <person name="Goesmann A."/>
            <person name="Henrissat B."/>
            <person name="Duncan S.H."/>
            <person name="Flint H.J."/>
        </authorList>
    </citation>
    <scope>NUCLEOTIDE SEQUENCE</scope>
    <source>
        <strain evidence="12">NBRC 108216</strain>
    </source>
</reference>
<dbReference type="InterPro" id="IPR008927">
    <property type="entry name" value="6-PGluconate_DH-like_C_sf"/>
</dbReference>
<keyword evidence="7" id="KW-0963">Cytoplasm</keyword>
<evidence type="ECO:0000256" key="2">
    <source>
        <dbReference type="ARBA" id="ARBA00022516"/>
    </source>
</evidence>
<dbReference type="InterPro" id="IPR036291">
    <property type="entry name" value="NAD(P)-bd_dom_sf"/>
</dbReference>
<protein>
    <recommendedName>
        <fullName evidence="7">Glycerol-3-phosphate dehydrogenase [NAD(P)+]</fullName>
        <ecNumber evidence="7">1.1.1.94</ecNumber>
    </recommendedName>
    <alternativeName>
        <fullName evidence="7">NAD(P)(+)-dependent glycerol-3-phosphate dehydrogenase</fullName>
    </alternativeName>
    <alternativeName>
        <fullName evidence="7">NAD(P)H-dependent dihydroxyacetone-phosphate reductase</fullName>
    </alternativeName>
</protein>
<dbReference type="InterPro" id="IPR006109">
    <property type="entry name" value="G3P_DH_NAD-dep_C"/>
</dbReference>
<dbReference type="HAMAP" id="MF_00394">
    <property type="entry name" value="NAD_Glyc3P_dehydrog"/>
    <property type="match status" value="1"/>
</dbReference>
<dbReference type="PANTHER" id="PTHR11728:SF1">
    <property type="entry name" value="GLYCEROL-3-PHOSPHATE DEHYDROGENASE [NAD(+)] 2, CHLOROPLASTIC"/>
    <property type="match status" value="1"/>
</dbReference>
<comment type="catalytic activity">
    <reaction evidence="7 9">
        <text>sn-glycerol 3-phosphate + NADP(+) = dihydroxyacetone phosphate + NADPH + H(+)</text>
        <dbReference type="Rhea" id="RHEA:11096"/>
        <dbReference type="ChEBI" id="CHEBI:15378"/>
        <dbReference type="ChEBI" id="CHEBI:57597"/>
        <dbReference type="ChEBI" id="CHEBI:57642"/>
        <dbReference type="ChEBI" id="CHEBI:57783"/>
        <dbReference type="ChEBI" id="CHEBI:58349"/>
        <dbReference type="EC" id="1.1.1.94"/>
    </reaction>
</comment>
<dbReference type="PIRSF" id="PIRSF000114">
    <property type="entry name" value="Glycerol-3-P_dh"/>
    <property type="match status" value="1"/>
</dbReference>
<dbReference type="InterPro" id="IPR006168">
    <property type="entry name" value="G3P_DH_NAD-dep"/>
</dbReference>
<evidence type="ECO:0000313" key="13">
    <source>
        <dbReference type="Proteomes" id="UP001161390"/>
    </source>
</evidence>
<dbReference type="SUPFAM" id="SSF51735">
    <property type="entry name" value="NAD(P)-binding Rossmann-fold domains"/>
    <property type="match status" value="1"/>
</dbReference>
<dbReference type="Pfam" id="PF07479">
    <property type="entry name" value="NAD_Gly3P_dh_C"/>
    <property type="match status" value="1"/>
</dbReference>
<keyword evidence="7 8" id="KW-0520">NAD</keyword>
<dbReference type="Pfam" id="PF01210">
    <property type="entry name" value="NAD_Gly3P_dh_N"/>
    <property type="match status" value="1"/>
</dbReference>
<reference evidence="12" key="2">
    <citation type="submission" date="2023-01" db="EMBL/GenBank/DDBJ databases">
        <title>Draft genome sequence of Algimonas porphyrae strain NBRC 108216.</title>
        <authorList>
            <person name="Sun Q."/>
            <person name="Mori K."/>
        </authorList>
    </citation>
    <scope>NUCLEOTIDE SEQUENCE</scope>
    <source>
        <strain evidence="12">NBRC 108216</strain>
    </source>
</reference>
<dbReference type="InterPro" id="IPR013328">
    <property type="entry name" value="6PGD_dom2"/>
</dbReference>
<evidence type="ECO:0000256" key="1">
    <source>
        <dbReference type="ARBA" id="ARBA00011009"/>
    </source>
</evidence>
<dbReference type="Gene3D" id="3.40.50.720">
    <property type="entry name" value="NAD(P)-binding Rossmann-like Domain"/>
    <property type="match status" value="1"/>
</dbReference>